<evidence type="ECO:0000256" key="4">
    <source>
        <dbReference type="PIRSR" id="PIRSR005739-1"/>
    </source>
</evidence>
<dbReference type="GO" id="GO:0046983">
    <property type="term" value="F:protein dimerization activity"/>
    <property type="evidence" value="ECO:0007669"/>
    <property type="project" value="InterPro"/>
</dbReference>
<dbReference type="EMBL" id="CP058322">
    <property type="protein sequence ID" value="QLD28327.2"/>
    <property type="molecule type" value="Genomic_DNA"/>
</dbReference>
<dbReference type="AlphaFoldDB" id="A0A7H8XTG4"/>
<dbReference type="KEGG" id="mcab:HXZ27_03955"/>
<evidence type="ECO:0000256" key="1">
    <source>
        <dbReference type="ARBA" id="ARBA00022603"/>
    </source>
</evidence>
<evidence type="ECO:0000256" key="3">
    <source>
        <dbReference type="ARBA" id="ARBA00022691"/>
    </source>
</evidence>
<dbReference type="SUPFAM" id="SSF53335">
    <property type="entry name" value="S-adenosyl-L-methionine-dependent methyltransferases"/>
    <property type="match status" value="1"/>
</dbReference>
<dbReference type="InterPro" id="IPR036390">
    <property type="entry name" value="WH_DNA-bd_sf"/>
</dbReference>
<feature type="domain" description="O-methyltransferase C-terminal" evidence="5">
    <location>
        <begin position="112"/>
        <end position="321"/>
    </location>
</feature>
<evidence type="ECO:0000313" key="7">
    <source>
        <dbReference type="EMBL" id="QLD28327.2"/>
    </source>
</evidence>
<dbReference type="Proteomes" id="UP000509335">
    <property type="component" value="Chromosome"/>
</dbReference>
<dbReference type="Gene3D" id="3.40.50.150">
    <property type="entry name" value="Vaccinia Virus protein VP39"/>
    <property type="match status" value="1"/>
</dbReference>
<dbReference type="InterPro" id="IPR016461">
    <property type="entry name" value="COMT-like"/>
</dbReference>
<dbReference type="InterPro" id="IPR012967">
    <property type="entry name" value="COMT_dimerisation"/>
</dbReference>
<accession>A0A7H8XTG4</accession>
<dbReference type="Pfam" id="PF00891">
    <property type="entry name" value="Methyltransf_2"/>
    <property type="match status" value="1"/>
</dbReference>
<evidence type="ECO:0000313" key="8">
    <source>
        <dbReference type="Proteomes" id="UP000509335"/>
    </source>
</evidence>
<dbReference type="PROSITE" id="PS51683">
    <property type="entry name" value="SAM_OMT_II"/>
    <property type="match status" value="1"/>
</dbReference>
<dbReference type="PANTHER" id="PTHR43712">
    <property type="entry name" value="PUTATIVE (AFU_ORTHOLOGUE AFUA_4G14580)-RELATED"/>
    <property type="match status" value="1"/>
</dbReference>
<name>A0A7H8XTG4_9ACTN</name>
<dbReference type="PANTHER" id="PTHR43712:SF2">
    <property type="entry name" value="O-METHYLTRANSFERASE CICE"/>
    <property type="match status" value="1"/>
</dbReference>
<dbReference type="Gene3D" id="1.10.287.1350">
    <property type="match status" value="1"/>
</dbReference>
<keyword evidence="1 7" id="KW-0489">Methyltransferase</keyword>
<organism evidence="7 8">
    <name type="scientific">Micromonospora carbonacea</name>
    <dbReference type="NCBI Taxonomy" id="47853"/>
    <lineage>
        <taxon>Bacteria</taxon>
        <taxon>Bacillati</taxon>
        <taxon>Actinomycetota</taxon>
        <taxon>Actinomycetes</taxon>
        <taxon>Micromonosporales</taxon>
        <taxon>Micromonosporaceae</taxon>
        <taxon>Micromonospora</taxon>
    </lineage>
</organism>
<feature type="domain" description="O-methyltransferase dimerisation" evidence="6">
    <location>
        <begin position="14"/>
        <end position="88"/>
    </location>
</feature>
<proteinExistence type="predicted"/>
<keyword evidence="3" id="KW-0949">S-adenosyl-L-methionine</keyword>
<dbReference type="Gene3D" id="1.10.10.10">
    <property type="entry name" value="Winged helix-like DNA-binding domain superfamily/Winged helix DNA-binding domain"/>
    <property type="match status" value="1"/>
</dbReference>
<dbReference type="GO" id="GO:0008171">
    <property type="term" value="F:O-methyltransferase activity"/>
    <property type="evidence" value="ECO:0007669"/>
    <property type="project" value="InterPro"/>
</dbReference>
<dbReference type="GO" id="GO:0032259">
    <property type="term" value="P:methylation"/>
    <property type="evidence" value="ECO:0007669"/>
    <property type="project" value="UniProtKB-KW"/>
</dbReference>
<sequence length="342" mass="36784">MDSPASSPWPAVLRLVFGGMATHVVALAVRLRLPDAIGDEERDAAGVAAEYGFQEGPMLRLLRALAALDLLAEPRPGRFTVTPVGALFRSDRPGSMYPLARMLTDPTMTSAWQNLEFSLRTGGPAFDEAFGIDFFGYLSSHPELSELYNAAMSQGTRGVARVLAGAYDFGRFRTVVDVGGGDGTSLVEILAEHPRLGGVLFDSPSGVHAAEQTLEAAGLTARCRIETGDFFSEVPRDGDLYLLKSVIHGWDDEHAAVILRNCARAAREQGRILLVDHLMPDTVLPGQSPTTYLTDLGLLVNGQGMERTRDDFAGLCAKAGLRIAEVGSLPSTGFHWIELCPD</sequence>
<dbReference type="CDD" id="cd02440">
    <property type="entry name" value="AdoMet_MTases"/>
    <property type="match status" value="1"/>
</dbReference>
<protein>
    <submittedName>
        <fullName evidence="7">Methyltransferase</fullName>
    </submittedName>
</protein>
<reference evidence="7 8" key="1">
    <citation type="submission" date="2020-07" db="EMBL/GenBank/DDBJ databases">
        <title>A bifunctional nitrone conjugated secondary metabolite targeting the ribosome.</title>
        <authorList>
            <person name="Limbrick E.M."/>
            <person name="Graf M."/>
            <person name="Derewacz D.K."/>
            <person name="Nguyen F."/>
            <person name="Spraggins J.M."/>
            <person name="Wieland M."/>
            <person name="Ynigez-Gutierrez A.E."/>
            <person name="Reisman B.J."/>
            <person name="Zinshteyn B."/>
            <person name="McCulloch K."/>
            <person name="Iverson T.M."/>
            <person name="Green R."/>
            <person name="Wilson D.N."/>
            <person name="Bachmann B.O."/>
        </authorList>
    </citation>
    <scope>NUCLEOTIDE SEQUENCE [LARGE SCALE GENOMIC DNA]</scope>
    <source>
        <strain evidence="8">aurantiaca</strain>
    </source>
</reference>
<dbReference type="PIRSF" id="PIRSF005739">
    <property type="entry name" value="O-mtase"/>
    <property type="match status" value="1"/>
</dbReference>
<evidence type="ECO:0000259" key="6">
    <source>
        <dbReference type="Pfam" id="PF08100"/>
    </source>
</evidence>
<dbReference type="InterPro" id="IPR029063">
    <property type="entry name" value="SAM-dependent_MTases_sf"/>
</dbReference>
<dbReference type="InterPro" id="IPR001077">
    <property type="entry name" value="COMT_C"/>
</dbReference>
<feature type="active site" description="Proton acceptor" evidence="4">
    <location>
        <position position="248"/>
    </location>
</feature>
<evidence type="ECO:0000256" key="2">
    <source>
        <dbReference type="ARBA" id="ARBA00022679"/>
    </source>
</evidence>
<gene>
    <name evidence="7" type="primary">evdM5</name>
    <name evidence="7" type="ORF">HXZ27_03955</name>
</gene>
<evidence type="ECO:0000259" key="5">
    <source>
        <dbReference type="Pfam" id="PF00891"/>
    </source>
</evidence>
<keyword evidence="2 7" id="KW-0808">Transferase</keyword>
<dbReference type="Pfam" id="PF08100">
    <property type="entry name" value="Dimerisation"/>
    <property type="match status" value="1"/>
</dbReference>
<dbReference type="InterPro" id="IPR036388">
    <property type="entry name" value="WH-like_DNA-bd_sf"/>
</dbReference>
<dbReference type="SUPFAM" id="SSF46785">
    <property type="entry name" value="Winged helix' DNA-binding domain"/>
    <property type="match status" value="1"/>
</dbReference>